<keyword evidence="4" id="KW-1185">Reference proteome</keyword>
<comment type="caution">
    <text evidence="3">The sequence shown here is derived from an EMBL/GenBank/DDBJ whole genome shotgun (WGS) entry which is preliminary data.</text>
</comment>
<feature type="region of interest" description="Disordered" evidence="1">
    <location>
        <begin position="1"/>
        <end position="22"/>
    </location>
</feature>
<evidence type="ECO:0000313" key="3">
    <source>
        <dbReference type="EMBL" id="MBC6465256.1"/>
    </source>
</evidence>
<reference evidence="3 4" key="1">
    <citation type="submission" date="2020-06" db="EMBL/GenBank/DDBJ databases">
        <title>Actinomadura xiongansis sp. nov., isolated from soil of Baiyangdian.</title>
        <authorList>
            <person name="Zhang X."/>
        </authorList>
    </citation>
    <scope>NUCLEOTIDE SEQUENCE [LARGE SCALE GENOMIC DNA]</scope>
    <source>
        <strain evidence="3 4">HBUM206468</strain>
    </source>
</reference>
<protein>
    <submittedName>
        <fullName evidence="3">Uncharacterized protein</fullName>
    </submittedName>
</protein>
<evidence type="ECO:0000313" key="4">
    <source>
        <dbReference type="Proteomes" id="UP000805614"/>
    </source>
</evidence>
<name>A0ABR7LK54_9ACTN</name>
<accession>A0ABR7LK54</accession>
<evidence type="ECO:0000256" key="1">
    <source>
        <dbReference type="SAM" id="MobiDB-lite"/>
    </source>
</evidence>
<keyword evidence="2" id="KW-1133">Transmembrane helix</keyword>
<evidence type="ECO:0000256" key="2">
    <source>
        <dbReference type="SAM" id="Phobius"/>
    </source>
</evidence>
<dbReference type="Proteomes" id="UP000805614">
    <property type="component" value="Unassembled WGS sequence"/>
</dbReference>
<dbReference type="EMBL" id="JABVEC010000003">
    <property type="protein sequence ID" value="MBC6465256.1"/>
    <property type="molecule type" value="Genomic_DNA"/>
</dbReference>
<keyword evidence="2" id="KW-0812">Transmembrane</keyword>
<keyword evidence="2" id="KW-0472">Membrane</keyword>
<feature type="transmembrane region" description="Helical" evidence="2">
    <location>
        <begin position="163"/>
        <end position="190"/>
    </location>
</feature>
<gene>
    <name evidence="3" type="ORF">HKK74_07100</name>
</gene>
<sequence>MWPGASSPGVPAGPPPQTAAPIRTTAPIRPAAGWYVLPGALTLVAVVGLVVFVILNFGSLRVSDDPEATGSAAAGARIYLVEGHRYFVYVEDSAAKPTSCGVAAADGSGSVALKNSWSAPTTESVAGRSYRYTGSFMSPATGTAIVNCQGVDGELMVKPDGTVLGMLGLLMFVAGGLMLLAFIIFLIIILRRSGAKRAALAASRPFKGPYG</sequence>
<proteinExistence type="predicted"/>
<feature type="compositionally biased region" description="Low complexity" evidence="1">
    <location>
        <begin position="1"/>
        <end position="10"/>
    </location>
</feature>
<feature type="transmembrane region" description="Helical" evidence="2">
    <location>
        <begin position="32"/>
        <end position="55"/>
    </location>
</feature>
<organism evidence="3 4">
    <name type="scientific">Actinomadura alba</name>
    <dbReference type="NCBI Taxonomy" id="406431"/>
    <lineage>
        <taxon>Bacteria</taxon>
        <taxon>Bacillati</taxon>
        <taxon>Actinomycetota</taxon>
        <taxon>Actinomycetes</taxon>
        <taxon>Streptosporangiales</taxon>
        <taxon>Thermomonosporaceae</taxon>
        <taxon>Actinomadura</taxon>
    </lineage>
</organism>
<dbReference type="RefSeq" id="WP_187242249.1">
    <property type="nucleotide sequence ID" value="NZ_BAAAOK010000014.1"/>
</dbReference>